<dbReference type="HOGENOM" id="CLU_3436831_0_0_1"/>
<comment type="caution">
    <text evidence="1">The sequence shown here is derived from an EMBL/GenBank/DDBJ whole genome shotgun (WGS) entry which is preliminary data.</text>
</comment>
<organism evidence="1 2">
    <name type="scientific">Colletotrichum gloeosporioides (strain Cg-14)</name>
    <name type="common">Anthracnose fungus</name>
    <name type="synonym">Glomerella cingulata</name>
    <dbReference type="NCBI Taxonomy" id="1237896"/>
    <lineage>
        <taxon>Eukaryota</taxon>
        <taxon>Fungi</taxon>
        <taxon>Dikarya</taxon>
        <taxon>Ascomycota</taxon>
        <taxon>Pezizomycotina</taxon>
        <taxon>Sordariomycetes</taxon>
        <taxon>Hypocreomycetidae</taxon>
        <taxon>Glomerellales</taxon>
        <taxon>Glomerellaceae</taxon>
        <taxon>Colletotrichum</taxon>
        <taxon>Colletotrichum gloeosporioides species complex</taxon>
    </lineage>
</organism>
<evidence type="ECO:0000313" key="1">
    <source>
        <dbReference type="EMBL" id="EQB43172.1"/>
    </source>
</evidence>
<reference evidence="2" key="1">
    <citation type="journal article" date="2013" name="Mol. Plant Microbe Interact.">
        <title>Global aspects of pacC regulation of pathogenicity genes in Colletotrichum gloeosporioides as revealed by transcriptome analysis.</title>
        <authorList>
            <person name="Alkan N."/>
            <person name="Meng X."/>
            <person name="Friedlander G."/>
            <person name="Reuveni E."/>
            <person name="Sukno S."/>
            <person name="Sherman A."/>
            <person name="Thon M."/>
            <person name="Fluhr R."/>
            <person name="Prusky D."/>
        </authorList>
    </citation>
    <scope>NUCLEOTIDE SEQUENCE [LARGE SCALE GENOMIC DNA]</scope>
    <source>
        <strain evidence="2">Cg-14</strain>
    </source>
</reference>
<accession>T0JIG1</accession>
<protein>
    <submittedName>
        <fullName evidence="1">Uncharacterized protein</fullName>
    </submittedName>
</protein>
<sequence length="12" mass="1407">MPFPVTVNFPEE</sequence>
<proteinExistence type="predicted"/>
<dbReference type="EMBL" id="AMYD01004430">
    <property type="protein sequence ID" value="EQB43172.1"/>
    <property type="molecule type" value="Genomic_DNA"/>
</dbReference>
<evidence type="ECO:0000313" key="2">
    <source>
        <dbReference type="Proteomes" id="UP000015530"/>
    </source>
</evidence>
<gene>
    <name evidence="1" type="ORF">CGLO_18209</name>
</gene>
<name>T0JIG1_COLGC</name>
<dbReference type="Proteomes" id="UP000015530">
    <property type="component" value="Unassembled WGS sequence"/>
</dbReference>